<comment type="caution">
    <text evidence="10">The sequence shown here is derived from an EMBL/GenBank/DDBJ whole genome shotgun (WGS) entry which is preliminary data.</text>
</comment>
<dbReference type="InterPro" id="IPR017825">
    <property type="entry name" value="Lycopene_cyclase_dom"/>
</dbReference>
<reference evidence="10" key="1">
    <citation type="submission" date="2021-01" db="EMBL/GenBank/DDBJ databases">
        <title>Whole genome shotgun sequence of Actinoplanes ferrugineus NBRC 15555.</title>
        <authorList>
            <person name="Komaki H."/>
            <person name="Tamura T."/>
        </authorList>
    </citation>
    <scope>NUCLEOTIDE SEQUENCE</scope>
    <source>
        <strain evidence="10">NBRC 15555</strain>
    </source>
</reference>
<name>A0A919MJ61_9ACTN</name>
<keyword evidence="4" id="KW-0125">Carotenoid biosynthesis</keyword>
<dbReference type="Pfam" id="PF18916">
    <property type="entry name" value="Lycopene_cyc"/>
    <property type="match status" value="1"/>
</dbReference>
<feature type="transmembrane region" description="Helical" evidence="8">
    <location>
        <begin position="31"/>
        <end position="50"/>
    </location>
</feature>
<evidence type="ECO:0000259" key="9">
    <source>
        <dbReference type="Pfam" id="PF18916"/>
    </source>
</evidence>
<evidence type="ECO:0000256" key="3">
    <source>
        <dbReference type="ARBA" id="ARBA00022692"/>
    </source>
</evidence>
<organism evidence="10 11">
    <name type="scientific">Paractinoplanes ferrugineus</name>
    <dbReference type="NCBI Taxonomy" id="113564"/>
    <lineage>
        <taxon>Bacteria</taxon>
        <taxon>Bacillati</taxon>
        <taxon>Actinomycetota</taxon>
        <taxon>Actinomycetes</taxon>
        <taxon>Micromonosporales</taxon>
        <taxon>Micromonosporaceae</taxon>
        <taxon>Paractinoplanes</taxon>
    </lineage>
</organism>
<evidence type="ECO:0000256" key="7">
    <source>
        <dbReference type="ARBA" id="ARBA00023235"/>
    </source>
</evidence>
<feature type="domain" description="Lycopene cyclase" evidence="9">
    <location>
        <begin position="3"/>
        <end position="87"/>
    </location>
</feature>
<dbReference type="GO" id="GO:0016872">
    <property type="term" value="F:intramolecular lyase activity"/>
    <property type="evidence" value="ECO:0007669"/>
    <property type="project" value="InterPro"/>
</dbReference>
<dbReference type="GO" id="GO:0045436">
    <property type="term" value="F:lycopene beta cyclase activity"/>
    <property type="evidence" value="ECO:0007669"/>
    <property type="project" value="UniProtKB-ARBA"/>
</dbReference>
<evidence type="ECO:0000313" key="11">
    <source>
        <dbReference type="Proteomes" id="UP000598174"/>
    </source>
</evidence>
<dbReference type="GO" id="GO:0016020">
    <property type="term" value="C:membrane"/>
    <property type="evidence" value="ECO:0007669"/>
    <property type="project" value="UniProtKB-SubCell"/>
</dbReference>
<comment type="pathway">
    <text evidence="2">Carotenoid biosynthesis.</text>
</comment>
<dbReference type="RefSeq" id="WP_203820792.1">
    <property type="nucleotide sequence ID" value="NZ_BAAABP010000040.1"/>
</dbReference>
<keyword evidence="5 8" id="KW-1133">Transmembrane helix</keyword>
<keyword evidence="11" id="KW-1185">Reference proteome</keyword>
<proteinExistence type="predicted"/>
<protein>
    <recommendedName>
        <fullName evidence="9">Lycopene cyclase domain-containing protein</fullName>
    </recommendedName>
</protein>
<dbReference type="EMBL" id="BOMM01000054">
    <property type="protein sequence ID" value="GIE14385.1"/>
    <property type="molecule type" value="Genomic_DNA"/>
</dbReference>
<evidence type="ECO:0000256" key="4">
    <source>
        <dbReference type="ARBA" id="ARBA00022746"/>
    </source>
</evidence>
<evidence type="ECO:0000256" key="8">
    <source>
        <dbReference type="SAM" id="Phobius"/>
    </source>
</evidence>
<dbReference type="Proteomes" id="UP000598174">
    <property type="component" value="Unassembled WGS sequence"/>
</dbReference>
<accession>A0A919MJ61</accession>
<keyword evidence="6 8" id="KW-0472">Membrane</keyword>
<dbReference type="NCBIfam" id="TIGR03462">
    <property type="entry name" value="CarR_dom_SF"/>
    <property type="match status" value="1"/>
</dbReference>
<dbReference type="GO" id="GO:0016117">
    <property type="term" value="P:carotenoid biosynthetic process"/>
    <property type="evidence" value="ECO:0007669"/>
    <property type="project" value="UniProtKB-KW"/>
</dbReference>
<evidence type="ECO:0000256" key="1">
    <source>
        <dbReference type="ARBA" id="ARBA00004141"/>
    </source>
</evidence>
<sequence>MSYTAAALLGALVAVLLDLFVLKVQLVRRAVFWATYPIIITFQLLSNGFLTGRNIVMYDPGAILGLRIAYAPVEDLIFGFALVLLTLDLWVWWGRRGVQRTPAAGDGSRLLSRINAGKIKAGQNKTGKIKTGKIKR</sequence>
<evidence type="ECO:0000256" key="6">
    <source>
        <dbReference type="ARBA" id="ARBA00023136"/>
    </source>
</evidence>
<feature type="transmembrane region" description="Helical" evidence="8">
    <location>
        <begin position="76"/>
        <end position="93"/>
    </location>
</feature>
<evidence type="ECO:0000256" key="5">
    <source>
        <dbReference type="ARBA" id="ARBA00022989"/>
    </source>
</evidence>
<gene>
    <name evidence="10" type="ORF">Afe05nite_62250</name>
</gene>
<comment type="subcellular location">
    <subcellularLocation>
        <location evidence="1">Membrane</location>
        <topology evidence="1">Multi-pass membrane protein</topology>
    </subcellularLocation>
</comment>
<dbReference type="AlphaFoldDB" id="A0A919MJ61"/>
<keyword evidence="3 8" id="KW-0812">Transmembrane</keyword>
<evidence type="ECO:0000313" key="10">
    <source>
        <dbReference type="EMBL" id="GIE14385.1"/>
    </source>
</evidence>
<evidence type="ECO:0000256" key="2">
    <source>
        <dbReference type="ARBA" id="ARBA00004829"/>
    </source>
</evidence>
<keyword evidence="7" id="KW-0413">Isomerase</keyword>
<feature type="transmembrane region" description="Helical" evidence="8">
    <location>
        <begin position="6"/>
        <end position="24"/>
    </location>
</feature>